<proteinExistence type="inferred from homology"/>
<evidence type="ECO:0000259" key="9">
    <source>
        <dbReference type="Pfam" id="PF02441"/>
    </source>
</evidence>
<comment type="function">
    <text evidence="7">Flavin prenyltransferase that catalyzes the synthesis of the prenylated FMN cofactor (prenyl-FMN) for 4-hydroxy-3-polyprenylbenzoic acid decarboxylase UbiD. The prenyltransferase is metal-independent and links a dimethylallyl moiety from dimethylallyl monophosphate (DMAP) to the flavin N5 and C6 atoms of FMN.</text>
</comment>
<dbReference type="Pfam" id="PF02441">
    <property type="entry name" value="Flavoprotein"/>
    <property type="match status" value="1"/>
</dbReference>
<organism evidence="10 11">
    <name type="scientific">Candidatus Nitrotoga fabula</name>
    <dbReference type="NCBI Taxonomy" id="2182327"/>
    <lineage>
        <taxon>Bacteria</taxon>
        <taxon>Pseudomonadati</taxon>
        <taxon>Pseudomonadota</taxon>
        <taxon>Betaproteobacteria</taxon>
        <taxon>Nitrosomonadales</taxon>
        <taxon>Gallionellaceae</taxon>
        <taxon>Candidatus Nitrotoga</taxon>
    </lineage>
</organism>
<reference evidence="10" key="1">
    <citation type="submission" date="2021-02" db="EMBL/GenBank/DDBJ databases">
        <authorList>
            <person name="Han P."/>
        </authorList>
    </citation>
    <scope>NUCLEOTIDE SEQUENCE</scope>
    <source>
        <strain evidence="10">Candidatus Nitrotoga sp. ZN8</strain>
    </source>
</reference>
<sequence length="218" mass="23987">MHRIPERTCQSQPDKKQMKKTIVLALTGASGLAYSLRLLESLLQNGQRVHLIYSQAAQIVVRQELDLVLPNHTQDAEKILLEKLGTAHGELRVFWRNDWFAPMASGSNPGDAMVICPCTMGTLAAVAAGTSEDLITRAADVMLKEKRPLILVPRETPFSAIHLENMLKLSHAGAVILPPNPGFYHHPESIQDIVDFVVAKILDHLGVAHTLVARWGGK</sequence>
<evidence type="ECO:0000313" key="11">
    <source>
        <dbReference type="Proteomes" id="UP000675882"/>
    </source>
</evidence>
<keyword evidence="3 7" id="KW-0288">FMN</keyword>
<feature type="binding site" evidence="7">
    <location>
        <position position="200"/>
    </location>
    <ligand>
        <name>dimethylallyl phosphate</name>
        <dbReference type="ChEBI" id="CHEBI:88052"/>
    </ligand>
</feature>
<dbReference type="AlphaFoldDB" id="A0A916FB68"/>
<accession>A0A916FB68</accession>
<keyword evidence="8" id="KW-0472">Membrane</keyword>
<feature type="binding site" evidence="7">
    <location>
        <position position="184"/>
    </location>
    <ligand>
        <name>dimethylallyl phosphate</name>
        <dbReference type="ChEBI" id="CHEBI:88052"/>
    </ligand>
</feature>
<comment type="caution">
    <text evidence="10">The sequence shown here is derived from an EMBL/GenBank/DDBJ whole genome shotgun (WGS) entry which is preliminary data.</text>
</comment>
<feature type="binding site" evidence="7">
    <location>
        <position position="54"/>
    </location>
    <ligand>
        <name>FMN</name>
        <dbReference type="ChEBI" id="CHEBI:58210"/>
    </ligand>
</feature>
<dbReference type="Gene3D" id="3.40.50.1950">
    <property type="entry name" value="Flavin prenyltransferase-like"/>
    <property type="match status" value="1"/>
</dbReference>
<evidence type="ECO:0000256" key="3">
    <source>
        <dbReference type="ARBA" id="ARBA00022643"/>
    </source>
</evidence>
<keyword evidence="4 7" id="KW-0808">Transferase</keyword>
<dbReference type="InterPro" id="IPR004507">
    <property type="entry name" value="UbiX-like"/>
</dbReference>
<feature type="binding site" evidence="7">
    <location>
        <begin position="119"/>
        <end position="122"/>
    </location>
    <ligand>
        <name>FMN</name>
        <dbReference type="ChEBI" id="CHEBI:58210"/>
    </ligand>
</feature>
<dbReference type="NCBIfam" id="NF004685">
    <property type="entry name" value="PRK06029.1"/>
    <property type="match status" value="1"/>
</dbReference>
<keyword evidence="1 7" id="KW-0637">Prenyltransferase</keyword>
<protein>
    <recommendedName>
        <fullName evidence="7">Flavin prenyltransferase UbiX</fullName>
        <ecNumber evidence="7">2.5.1.129</ecNumber>
    </recommendedName>
</protein>
<dbReference type="EMBL" id="CAJNBL010000005">
    <property type="protein sequence ID" value="CAE6694210.1"/>
    <property type="molecule type" value="Genomic_DNA"/>
</dbReference>
<feature type="binding site" evidence="7">
    <location>
        <begin position="28"/>
        <end position="30"/>
    </location>
    <ligand>
        <name>FMN</name>
        <dbReference type="ChEBI" id="CHEBI:58210"/>
    </ligand>
</feature>
<feature type="binding site" evidence="7">
    <location>
        <position position="154"/>
    </location>
    <ligand>
        <name>FMN</name>
        <dbReference type="ChEBI" id="CHEBI:58210"/>
    </ligand>
</feature>
<keyword evidence="8" id="KW-1133">Transmembrane helix</keyword>
<evidence type="ECO:0000256" key="6">
    <source>
        <dbReference type="ARBA" id="ARBA00060793"/>
    </source>
</evidence>
<dbReference type="InterPro" id="IPR003382">
    <property type="entry name" value="Flavoprotein"/>
</dbReference>
<evidence type="ECO:0000256" key="1">
    <source>
        <dbReference type="ARBA" id="ARBA00022602"/>
    </source>
</evidence>
<evidence type="ECO:0000313" key="10">
    <source>
        <dbReference type="EMBL" id="CAE6694210.1"/>
    </source>
</evidence>
<evidence type="ECO:0000256" key="8">
    <source>
        <dbReference type="SAM" id="Phobius"/>
    </source>
</evidence>
<comment type="catalytic activity">
    <reaction evidence="5 7">
        <text>dimethylallyl phosphate + FMNH2 = prenylated FMNH2 + phosphate</text>
        <dbReference type="Rhea" id="RHEA:37743"/>
        <dbReference type="ChEBI" id="CHEBI:43474"/>
        <dbReference type="ChEBI" id="CHEBI:57618"/>
        <dbReference type="ChEBI" id="CHEBI:87467"/>
        <dbReference type="ChEBI" id="CHEBI:88052"/>
        <dbReference type="EC" id="2.5.1.129"/>
    </reaction>
</comment>
<dbReference type="GO" id="GO:0106141">
    <property type="term" value="F:flavin prenyltransferase activity"/>
    <property type="evidence" value="ECO:0007669"/>
    <property type="project" value="UniProtKB-EC"/>
</dbReference>
<feature type="transmembrane region" description="Helical" evidence="8">
    <location>
        <begin position="21"/>
        <end position="39"/>
    </location>
</feature>
<name>A0A916FB68_9PROT</name>
<keyword evidence="8" id="KW-0812">Transmembrane</keyword>
<dbReference type="PANTHER" id="PTHR43374">
    <property type="entry name" value="FLAVIN PRENYLTRANSFERASE"/>
    <property type="match status" value="1"/>
</dbReference>
<dbReference type="NCBIfam" id="TIGR00421">
    <property type="entry name" value="ubiX_pad"/>
    <property type="match status" value="1"/>
</dbReference>
<dbReference type="GO" id="GO:0016831">
    <property type="term" value="F:carboxy-lyase activity"/>
    <property type="evidence" value="ECO:0007669"/>
    <property type="project" value="TreeGrafter"/>
</dbReference>
<evidence type="ECO:0000256" key="4">
    <source>
        <dbReference type="ARBA" id="ARBA00022679"/>
    </source>
</evidence>
<comment type="similarity">
    <text evidence="6 7">Belongs to the UbiX/PAD1 family.</text>
</comment>
<dbReference type="Proteomes" id="UP000675882">
    <property type="component" value="Unassembled WGS sequence"/>
</dbReference>
<evidence type="ECO:0000256" key="2">
    <source>
        <dbReference type="ARBA" id="ARBA00022630"/>
    </source>
</evidence>
<dbReference type="FunFam" id="3.40.50.1950:FF:000001">
    <property type="entry name" value="Flavin prenyltransferase UbiX"/>
    <property type="match status" value="1"/>
</dbReference>
<dbReference type="InterPro" id="IPR036551">
    <property type="entry name" value="Flavin_trans-like"/>
</dbReference>
<evidence type="ECO:0000256" key="5">
    <source>
        <dbReference type="ARBA" id="ARBA00050612"/>
    </source>
</evidence>
<dbReference type="EC" id="2.5.1.129" evidence="7"/>
<dbReference type="PANTHER" id="PTHR43374:SF1">
    <property type="entry name" value="FLAVIN PRENYLTRANSFERASE PAD1, MITOCHONDRIAL"/>
    <property type="match status" value="1"/>
</dbReference>
<feature type="domain" description="Flavoprotein" evidence="9">
    <location>
        <begin position="20"/>
        <end position="205"/>
    </location>
</feature>
<dbReference type="HAMAP" id="MF_01984">
    <property type="entry name" value="ubiX_pad"/>
    <property type="match status" value="1"/>
</dbReference>
<keyword evidence="11" id="KW-1185">Reference proteome</keyword>
<comment type="caution">
    <text evidence="7">Lacks conserved residue(s) required for the propagation of feature annotation.</text>
</comment>
<dbReference type="SUPFAM" id="SSF52507">
    <property type="entry name" value="Homo-oligomeric flavin-containing Cys decarboxylases, HFCD"/>
    <property type="match status" value="1"/>
</dbReference>
<keyword evidence="2 7" id="KW-0285">Flavoprotein</keyword>
<evidence type="ECO:0000256" key="7">
    <source>
        <dbReference type="HAMAP-Rule" id="MF_01984"/>
    </source>
</evidence>
<gene>
    <name evidence="7 10" type="primary">ubiX</name>
    <name evidence="10" type="ORF">NTGZN8_130131</name>
</gene>